<comment type="caution">
    <text evidence="5">The sequence shown here is derived from an EMBL/GenBank/DDBJ whole genome shotgun (WGS) entry which is preliminary data.</text>
</comment>
<accession>A0A3R9KSY6</accession>
<dbReference type="AlphaFoldDB" id="A0A3R9KSY6"/>
<dbReference type="GO" id="GO:0008616">
    <property type="term" value="P:tRNA queuosine(34) biosynthetic process"/>
    <property type="evidence" value="ECO:0007669"/>
    <property type="project" value="UniProtKB-KW"/>
</dbReference>
<dbReference type="InterPro" id="IPR036100">
    <property type="entry name" value="QueA_sf"/>
</dbReference>
<dbReference type="PANTHER" id="PTHR30307:SF0">
    <property type="entry name" value="S-ADENOSYLMETHIONINE:TRNA RIBOSYLTRANSFERASE-ISOMERASE"/>
    <property type="match status" value="1"/>
</dbReference>
<dbReference type="InterPro" id="IPR042119">
    <property type="entry name" value="QueA_dom2"/>
</dbReference>
<keyword evidence="1" id="KW-0963">Cytoplasm</keyword>
<evidence type="ECO:0000256" key="2">
    <source>
        <dbReference type="ARBA" id="ARBA00022679"/>
    </source>
</evidence>
<evidence type="ECO:0000313" key="5">
    <source>
        <dbReference type="EMBL" id="RSD25387.1"/>
    </source>
</evidence>
<dbReference type="InterPro" id="IPR042118">
    <property type="entry name" value="QueA_dom1"/>
</dbReference>
<evidence type="ECO:0000256" key="4">
    <source>
        <dbReference type="ARBA" id="ARBA00022785"/>
    </source>
</evidence>
<keyword evidence="4" id="KW-0671">Queuosine biosynthesis</keyword>
<organism evidence="5 6">
    <name type="scientific">Mesobacillus subterraneus</name>
    <dbReference type="NCBI Taxonomy" id="285983"/>
    <lineage>
        <taxon>Bacteria</taxon>
        <taxon>Bacillati</taxon>
        <taxon>Bacillota</taxon>
        <taxon>Bacilli</taxon>
        <taxon>Bacillales</taxon>
        <taxon>Bacillaceae</taxon>
        <taxon>Mesobacillus</taxon>
    </lineage>
</organism>
<dbReference type="OrthoDB" id="9783887at2"/>
<dbReference type="GO" id="GO:0051075">
    <property type="term" value="F:S-adenosylmethionine:tRNA ribosyltransferase-isomerase activity"/>
    <property type="evidence" value="ECO:0007669"/>
    <property type="project" value="TreeGrafter"/>
</dbReference>
<dbReference type="PANTHER" id="PTHR30307">
    <property type="entry name" value="S-ADENOSYLMETHIONINE:TRNA RIBOSYLTRANSFERASE-ISOMERASE"/>
    <property type="match status" value="1"/>
</dbReference>
<dbReference type="Gene3D" id="3.40.1780.10">
    <property type="entry name" value="QueA-like"/>
    <property type="match status" value="1"/>
</dbReference>
<dbReference type="Proteomes" id="UP000279911">
    <property type="component" value="Unassembled WGS sequence"/>
</dbReference>
<protein>
    <submittedName>
        <fullName evidence="5">S-adenosylmethionine:tRNA ribosyltransferase-isomerase</fullName>
    </submittedName>
</protein>
<keyword evidence="2 5" id="KW-0808">Transferase</keyword>
<dbReference type="RefSeq" id="WP_125481106.1">
    <property type="nucleotide sequence ID" value="NZ_RSFW01000019.1"/>
</dbReference>
<name>A0A3R9KSY6_9BACI</name>
<dbReference type="SUPFAM" id="SSF111337">
    <property type="entry name" value="QueA-like"/>
    <property type="match status" value="1"/>
</dbReference>
<evidence type="ECO:0000256" key="1">
    <source>
        <dbReference type="ARBA" id="ARBA00022490"/>
    </source>
</evidence>
<keyword evidence="5" id="KW-0413">Isomerase</keyword>
<dbReference type="InterPro" id="IPR003699">
    <property type="entry name" value="QueA"/>
</dbReference>
<dbReference type="Pfam" id="PF02547">
    <property type="entry name" value="Queuosine_synth"/>
    <property type="match status" value="1"/>
</dbReference>
<evidence type="ECO:0000313" key="6">
    <source>
        <dbReference type="Proteomes" id="UP000279911"/>
    </source>
</evidence>
<sequence length="346" mass="39112">MQSKAAADSYDFYLPHDLNASIPPERRGMLRDQVRMMVLGKRSGNTNHRTFNELDQYLEAGDILVLNNSRTIPAVLKAEWYRKGTQIDSDIEIRLARKKSDSAWEALIVAKTVKVGDQFKLSETLNANVIGKVLKSPLLIVQFSLEGIALFDAFYSLGEPVRYEYINQPWSLDYYQTVFASQPGSVEMPSAGRAFSWELIYRLKRKGVQVVFLQLHTGLSYLLDDDYHHSPDQHFEEYVISKNDMDVILSAKASGGKVIAVGTTVVRALETAAATDSLAGWTNLYITADYQLKVADGIITGFHEPKASHLDMLTAFVDEEKLFEAYREAIQENYLWHEFGDINLII</sequence>
<gene>
    <name evidence="5" type="ORF">EJA10_16375</name>
</gene>
<dbReference type="Gene3D" id="2.40.10.240">
    <property type="entry name" value="QueA-like"/>
    <property type="match status" value="1"/>
</dbReference>
<dbReference type="EMBL" id="RSFW01000019">
    <property type="protein sequence ID" value="RSD25387.1"/>
    <property type="molecule type" value="Genomic_DNA"/>
</dbReference>
<keyword evidence="3" id="KW-0949">S-adenosyl-L-methionine</keyword>
<evidence type="ECO:0000256" key="3">
    <source>
        <dbReference type="ARBA" id="ARBA00022691"/>
    </source>
</evidence>
<proteinExistence type="predicted"/>
<reference evidence="6" key="1">
    <citation type="submission" date="2018-12" db="EMBL/GenBank/DDBJ databases">
        <title>Bacillus chawlae sp. nov., Bacillus glennii sp. nov., and Bacillus saganii sp. nov. Isolated from the Vehicle Assembly Building at Kennedy Space Center where the Viking Spacecraft were Assembled.</title>
        <authorList>
            <person name="Seuylemezian A."/>
            <person name="Vaishampayan P."/>
        </authorList>
    </citation>
    <scope>NUCLEOTIDE SEQUENCE [LARGE SCALE GENOMIC DNA]</scope>
    <source>
        <strain evidence="6">DSM 13966</strain>
    </source>
</reference>